<feature type="coiled-coil region" evidence="1">
    <location>
        <begin position="217"/>
        <end position="251"/>
    </location>
</feature>
<reference evidence="4" key="1">
    <citation type="submission" date="2017-04" db="EMBL/GenBank/DDBJ databases">
        <authorList>
            <person name="Varghese N."/>
            <person name="Submissions S."/>
        </authorList>
    </citation>
    <scope>NUCLEOTIDE SEQUENCE [LARGE SCALE GENOMIC DNA]</scope>
    <source>
        <strain evidence="4">UI2</strain>
    </source>
</reference>
<dbReference type="Proteomes" id="UP000194469">
    <property type="component" value="Unassembled WGS sequence"/>
</dbReference>
<feature type="region of interest" description="Disordered" evidence="2">
    <location>
        <begin position="661"/>
        <end position="689"/>
    </location>
</feature>
<evidence type="ECO:0000256" key="2">
    <source>
        <dbReference type="SAM" id="MobiDB-lite"/>
    </source>
</evidence>
<dbReference type="AlphaFoldDB" id="A0A1Y6FTV7"/>
<dbReference type="InterPro" id="IPR027417">
    <property type="entry name" value="P-loop_NTPase"/>
</dbReference>
<dbReference type="Gene3D" id="3.40.50.300">
    <property type="entry name" value="P-loop containing nucleotide triphosphate hydrolases"/>
    <property type="match status" value="2"/>
</dbReference>
<evidence type="ECO:0008006" key="5">
    <source>
        <dbReference type="Google" id="ProtNLM"/>
    </source>
</evidence>
<evidence type="ECO:0000313" key="4">
    <source>
        <dbReference type="Proteomes" id="UP000194469"/>
    </source>
</evidence>
<sequence length="689" mass="77000">MGKTTLLNIIYRMMLGPKDMSKEDGGLSSTQHKLVDWRNKKYFRRRVRDEARSAWAEATIGFGSQTLTVRRSLRTLEVQSLKVNGVAEAEATQDRYEALACELSGSATFFDYFAVLRFLIFFLEDRPELIWDRRSQFDMFRLLFYDRAAAKEAAEAYDEVQRIDSQYRNDRVPVREARRQLDQYDAAEQSGVASEIRAARRALAAAQDAEIGHSEAVEKARSERESVRLRREKARLDLEEARRAYEAEQELYYQHVFPDLTGTAEHVFLNLAGGGGCLVCGNRSAAAGDRLRAFAARHDCPICESHIEEQENVISAAKFNQKRLEKVGNQVEELRSQLRALDDELAQAENFVREIVDARQESFDLVQRMQAKLNELQRLASADVVESVISDDEEQIAFKRQYVEKEEARLLSLVASRTAAETRYKSIKLAQEQELSGRLSAVKSGFARIAEHLLAETCSLREAMDTRRIGQEGEMIDFPILEVMMSSGVFTGSLSAREDATSVSESQREFIDLAFRMALMEAAAAAQSDAMLVLETPEASLDSLFVQEAGALFRGFAAGGSSEGNVFIASTNLNNEGMIPALFGAIEPPKREPTAEADKDALVTDKSSEPAQDRAPVLASEMRAGHLINLLNLSAPNAALRQHRTFYEEKLQAAVYLDLPPDQRPSLASVHQPPRQNGDATTDDEQAGD</sequence>
<name>A0A1Y6FTV7_9SPHN</name>
<proteinExistence type="predicted"/>
<accession>A0A1Y6FTV7</accession>
<feature type="region of interest" description="Disordered" evidence="2">
    <location>
        <begin position="591"/>
        <end position="614"/>
    </location>
</feature>
<feature type="compositionally biased region" description="Basic and acidic residues" evidence="2">
    <location>
        <begin position="591"/>
        <end position="612"/>
    </location>
</feature>
<keyword evidence="4" id="KW-1185">Reference proteome</keyword>
<keyword evidence="1" id="KW-0175">Coiled coil</keyword>
<dbReference type="SUPFAM" id="SSF52540">
    <property type="entry name" value="P-loop containing nucleoside triphosphate hydrolases"/>
    <property type="match status" value="1"/>
</dbReference>
<protein>
    <recommendedName>
        <fullName evidence="5">AAA domain-containing protein</fullName>
    </recommendedName>
</protein>
<evidence type="ECO:0000313" key="3">
    <source>
        <dbReference type="EMBL" id="SMQ76312.1"/>
    </source>
</evidence>
<feature type="coiled-coil region" evidence="1">
    <location>
        <begin position="317"/>
        <end position="379"/>
    </location>
</feature>
<dbReference type="EMBL" id="FXWL01000002">
    <property type="protein sequence ID" value="SMQ76312.1"/>
    <property type="molecule type" value="Genomic_DNA"/>
</dbReference>
<organism evidence="3 4">
    <name type="scientific">Sphingopyxis terrae subsp. ummariensis</name>
    <dbReference type="NCBI Taxonomy" id="429001"/>
    <lineage>
        <taxon>Bacteria</taxon>
        <taxon>Pseudomonadati</taxon>
        <taxon>Pseudomonadota</taxon>
        <taxon>Alphaproteobacteria</taxon>
        <taxon>Sphingomonadales</taxon>
        <taxon>Sphingomonadaceae</taxon>
        <taxon>Sphingopyxis</taxon>
    </lineage>
</organism>
<evidence type="ECO:0000256" key="1">
    <source>
        <dbReference type="SAM" id="Coils"/>
    </source>
</evidence>
<gene>
    <name evidence="3" type="ORF">SAMN06295984_1753</name>
</gene>